<dbReference type="Pfam" id="PF16182">
    <property type="entry name" value="AbLIM_anchor"/>
    <property type="match status" value="1"/>
</dbReference>
<dbReference type="CDD" id="cd09327">
    <property type="entry name" value="LIM1_abLIM"/>
    <property type="match status" value="1"/>
</dbReference>
<accession>A0AA97JH87</accession>
<dbReference type="AlphaFoldDB" id="A0AA97JH87"/>
<keyword evidence="2 4" id="KW-0862">Zinc</keyword>
<feature type="compositionally biased region" description="Low complexity" evidence="5">
    <location>
        <begin position="555"/>
        <end position="566"/>
    </location>
</feature>
<name>A0AA97JH87_EUBMA</name>
<dbReference type="FunFam" id="2.10.110.10:FF:000007">
    <property type="entry name" value="actin-binding LIM protein 1 isoform X1"/>
    <property type="match status" value="1"/>
</dbReference>
<proteinExistence type="predicted"/>
<dbReference type="InterPro" id="IPR001781">
    <property type="entry name" value="Znf_LIM"/>
</dbReference>
<dbReference type="InterPro" id="IPR051618">
    <property type="entry name" value="Actin-binding_LIM"/>
</dbReference>
<dbReference type="FunFam" id="2.10.110.10:FF:000024">
    <property type="entry name" value="actin-binding LIM protein 1 isoform X1"/>
    <property type="match status" value="1"/>
</dbReference>
<evidence type="ECO:0000313" key="8">
    <source>
        <dbReference type="RefSeq" id="XP_054838148.1"/>
    </source>
</evidence>
<feature type="compositionally biased region" description="Basic and acidic residues" evidence="5">
    <location>
        <begin position="495"/>
        <end position="506"/>
    </location>
</feature>
<protein>
    <submittedName>
        <fullName evidence="8">Actin-binding LIM protein 1 isoform X6</fullName>
    </submittedName>
</protein>
<reference evidence="8" key="1">
    <citation type="submission" date="2025-08" db="UniProtKB">
        <authorList>
            <consortium name="RefSeq"/>
        </authorList>
    </citation>
    <scope>IDENTIFICATION</scope>
    <source>
        <tissue evidence="8">Blood</tissue>
    </source>
</reference>
<keyword evidence="3 4" id="KW-0440">LIM domain</keyword>
<dbReference type="PANTHER" id="PTHR24213:SF18">
    <property type="entry name" value="ACTIN-BINDING LIM PROTEIN 1"/>
    <property type="match status" value="1"/>
</dbReference>
<feature type="region of interest" description="Disordered" evidence="5">
    <location>
        <begin position="547"/>
        <end position="578"/>
    </location>
</feature>
<dbReference type="RefSeq" id="XP_054838148.1">
    <property type="nucleotide sequence ID" value="XM_054982173.1"/>
</dbReference>
<dbReference type="GO" id="GO:0030032">
    <property type="term" value="P:lamellipodium assembly"/>
    <property type="evidence" value="ECO:0007669"/>
    <property type="project" value="TreeGrafter"/>
</dbReference>
<dbReference type="SMART" id="SM00132">
    <property type="entry name" value="LIM"/>
    <property type="match status" value="4"/>
</dbReference>
<feature type="region of interest" description="Disordered" evidence="5">
    <location>
        <begin position="1"/>
        <end position="25"/>
    </location>
</feature>
<dbReference type="InterPro" id="IPR032402">
    <property type="entry name" value="AbLIM_anchor"/>
</dbReference>
<dbReference type="Gene3D" id="2.10.110.10">
    <property type="entry name" value="Cysteine Rich Protein"/>
    <property type="match status" value="4"/>
</dbReference>
<feature type="region of interest" description="Disordered" evidence="5">
    <location>
        <begin position="271"/>
        <end position="302"/>
    </location>
</feature>
<dbReference type="CDD" id="cd09329">
    <property type="entry name" value="LIM3_abLIM"/>
    <property type="match status" value="1"/>
</dbReference>
<keyword evidence="7" id="KW-1185">Reference proteome</keyword>
<evidence type="ECO:0000256" key="1">
    <source>
        <dbReference type="ARBA" id="ARBA00022723"/>
    </source>
</evidence>
<feature type="region of interest" description="Disordered" evidence="5">
    <location>
        <begin position="347"/>
        <end position="430"/>
    </location>
</feature>
<gene>
    <name evidence="8" type="primary">ABLIM1</name>
</gene>
<dbReference type="FunFam" id="2.10.110.10:FF:000003">
    <property type="entry name" value="actin-binding LIM protein 1 isoform X1"/>
    <property type="match status" value="1"/>
</dbReference>
<dbReference type="GO" id="GO:0051015">
    <property type="term" value="F:actin filament binding"/>
    <property type="evidence" value="ECO:0007669"/>
    <property type="project" value="TreeGrafter"/>
</dbReference>
<evidence type="ECO:0000256" key="3">
    <source>
        <dbReference type="ARBA" id="ARBA00023038"/>
    </source>
</evidence>
<dbReference type="Pfam" id="PF00412">
    <property type="entry name" value="LIM"/>
    <property type="match status" value="4"/>
</dbReference>
<dbReference type="CDD" id="cd09328">
    <property type="entry name" value="LIM2_abLIM"/>
    <property type="match status" value="1"/>
</dbReference>
<dbReference type="PROSITE" id="PS50023">
    <property type="entry name" value="LIM_DOMAIN_2"/>
    <property type="match status" value="3"/>
</dbReference>
<dbReference type="GO" id="GO:0046872">
    <property type="term" value="F:metal ion binding"/>
    <property type="evidence" value="ECO:0007669"/>
    <property type="project" value="UniProtKB-KW"/>
</dbReference>
<evidence type="ECO:0000256" key="5">
    <source>
        <dbReference type="SAM" id="MobiDB-lite"/>
    </source>
</evidence>
<feature type="domain" description="LIM zinc-binding" evidence="6">
    <location>
        <begin position="29"/>
        <end position="88"/>
    </location>
</feature>
<feature type="region of interest" description="Disordered" evidence="5">
    <location>
        <begin position="464"/>
        <end position="506"/>
    </location>
</feature>
<dbReference type="SUPFAM" id="SSF57716">
    <property type="entry name" value="Glucocorticoid receptor-like (DNA-binding domain)"/>
    <property type="match status" value="6"/>
</dbReference>
<sequence>MALQIQPSSGRSQVAHPQEPHHSTEKPVIHCHKCGEPCKGEVLRVQAKHFHIKCFTCKVCGCDLAQGGFFIKNGEYLCTVDYQRMYGTRCNGCGEFVEGEVVTALGKTYHPNCFACTVCKRPFPPGDRVTFNGRDCLCQMCAQPMSSGPKELSNSSNCAGCGRDIKNGQALLALDKQWHLGCFKCKACAKVLTGEYISKDGSPYCEKDYQVLFGVKCEACRQFITGKVLEAGDKHYHPSCARCSRCNQMFTEGEEMYLQGSTVWHPDCKQSTKGEEKLRPTRTSSESICSRPGSSIPGSPGHSIYAKVDNEILDYKDLAAIPKVKAIYDIERPDLITYEPFYTSAYEERQERQSLGETQSSRYGSSPVHDESSPRTLSPTPSAEGYQDLRDRMIQRSTSQGSIGSPVYSRHSYTPTMSRSPQHFHRPDQGINIYRKPPIYKQHDAAALAAQSKSSDDIIKSSTFPAAHAPAPNEIPKIETEYWPGPPSLAAVGSDMRRRSTGRDEDLEELQRRRQLQEEQLMKLNSGLGQLILKEEMEKERLSLSTGRYESPVNSASHATASKTSSLPGYGRNGLHRPMSTDFGQYNSYGDVSSAARDFQVQYGFSSIK</sequence>
<dbReference type="GO" id="GO:0060271">
    <property type="term" value="P:cilium assembly"/>
    <property type="evidence" value="ECO:0007669"/>
    <property type="project" value="TreeGrafter"/>
</dbReference>
<dbReference type="CDD" id="cd09330">
    <property type="entry name" value="LIM4_abLIM"/>
    <property type="match status" value="1"/>
</dbReference>
<feature type="compositionally biased region" description="Low complexity" evidence="5">
    <location>
        <begin position="287"/>
        <end position="302"/>
    </location>
</feature>
<dbReference type="GeneID" id="129331722"/>
<feature type="compositionally biased region" description="Polar residues" evidence="5">
    <location>
        <begin position="411"/>
        <end position="421"/>
    </location>
</feature>
<feature type="domain" description="LIM zinc-binding" evidence="6">
    <location>
        <begin position="89"/>
        <end position="148"/>
    </location>
</feature>
<feature type="compositionally biased region" description="Polar residues" evidence="5">
    <location>
        <begin position="355"/>
        <end position="364"/>
    </location>
</feature>
<evidence type="ECO:0000313" key="7">
    <source>
        <dbReference type="Proteomes" id="UP001190640"/>
    </source>
</evidence>
<dbReference type="FunFam" id="2.10.110.10:FF:000004">
    <property type="entry name" value="actin-binding LIM protein 1 isoform X1"/>
    <property type="match status" value="1"/>
</dbReference>
<evidence type="ECO:0000256" key="2">
    <source>
        <dbReference type="ARBA" id="ARBA00022833"/>
    </source>
</evidence>
<feature type="domain" description="LIM zinc-binding" evidence="6">
    <location>
        <begin position="156"/>
        <end position="215"/>
    </location>
</feature>
<dbReference type="PANTHER" id="PTHR24213">
    <property type="entry name" value="ACTIN-BINDING LIM PROTEIN"/>
    <property type="match status" value="1"/>
</dbReference>
<dbReference type="Proteomes" id="UP001190640">
    <property type="component" value="Chromosome 6"/>
</dbReference>
<organism evidence="7 8">
    <name type="scientific">Eublepharis macularius</name>
    <name type="common">Leopard gecko</name>
    <name type="synonym">Cyrtodactylus macularius</name>
    <dbReference type="NCBI Taxonomy" id="481883"/>
    <lineage>
        <taxon>Eukaryota</taxon>
        <taxon>Metazoa</taxon>
        <taxon>Chordata</taxon>
        <taxon>Craniata</taxon>
        <taxon>Vertebrata</taxon>
        <taxon>Euteleostomi</taxon>
        <taxon>Lepidosauria</taxon>
        <taxon>Squamata</taxon>
        <taxon>Bifurcata</taxon>
        <taxon>Gekkota</taxon>
        <taxon>Eublepharidae</taxon>
        <taxon>Eublepharinae</taxon>
        <taxon>Eublepharis</taxon>
    </lineage>
</organism>
<feature type="compositionally biased region" description="Polar residues" evidence="5">
    <location>
        <begin position="1"/>
        <end position="12"/>
    </location>
</feature>
<dbReference type="GO" id="GO:0001725">
    <property type="term" value="C:stress fiber"/>
    <property type="evidence" value="ECO:0007669"/>
    <property type="project" value="TreeGrafter"/>
</dbReference>
<keyword evidence="1 4" id="KW-0479">Metal-binding</keyword>
<evidence type="ECO:0000259" key="6">
    <source>
        <dbReference type="PROSITE" id="PS50023"/>
    </source>
</evidence>
<dbReference type="CTD" id="3983"/>
<evidence type="ECO:0000256" key="4">
    <source>
        <dbReference type="PROSITE-ProRule" id="PRU00125"/>
    </source>
</evidence>
<dbReference type="PROSITE" id="PS00478">
    <property type="entry name" value="LIM_DOMAIN_1"/>
    <property type="match status" value="3"/>
</dbReference>